<organism evidence="1 2">
    <name type="scientific">Portunus trituberculatus</name>
    <name type="common">Swimming crab</name>
    <name type="synonym">Neptunus trituberculatus</name>
    <dbReference type="NCBI Taxonomy" id="210409"/>
    <lineage>
        <taxon>Eukaryota</taxon>
        <taxon>Metazoa</taxon>
        <taxon>Ecdysozoa</taxon>
        <taxon>Arthropoda</taxon>
        <taxon>Crustacea</taxon>
        <taxon>Multicrustacea</taxon>
        <taxon>Malacostraca</taxon>
        <taxon>Eumalacostraca</taxon>
        <taxon>Eucarida</taxon>
        <taxon>Decapoda</taxon>
        <taxon>Pleocyemata</taxon>
        <taxon>Brachyura</taxon>
        <taxon>Eubrachyura</taxon>
        <taxon>Portunoidea</taxon>
        <taxon>Portunidae</taxon>
        <taxon>Portuninae</taxon>
        <taxon>Portunus</taxon>
    </lineage>
</organism>
<keyword evidence="2" id="KW-1185">Reference proteome</keyword>
<dbReference type="EMBL" id="VSRR010053458">
    <property type="protein sequence ID" value="MPC80239.1"/>
    <property type="molecule type" value="Genomic_DNA"/>
</dbReference>
<comment type="caution">
    <text evidence="1">The sequence shown here is derived from an EMBL/GenBank/DDBJ whole genome shotgun (WGS) entry which is preliminary data.</text>
</comment>
<gene>
    <name evidence="1" type="ORF">E2C01_074813</name>
</gene>
<reference evidence="1 2" key="1">
    <citation type="submission" date="2019-05" db="EMBL/GenBank/DDBJ databases">
        <title>Another draft genome of Portunus trituberculatus and its Hox gene families provides insights of decapod evolution.</title>
        <authorList>
            <person name="Jeong J.-H."/>
            <person name="Song I."/>
            <person name="Kim S."/>
            <person name="Choi T."/>
            <person name="Kim D."/>
            <person name="Ryu S."/>
            <person name="Kim W."/>
        </authorList>
    </citation>
    <scope>NUCLEOTIDE SEQUENCE [LARGE SCALE GENOMIC DNA]</scope>
    <source>
        <tissue evidence="1">Muscle</tissue>
    </source>
</reference>
<protein>
    <submittedName>
        <fullName evidence="1">Uncharacterized protein</fullName>
    </submittedName>
</protein>
<accession>A0A5B7IEH2</accession>
<dbReference type="AlphaFoldDB" id="A0A5B7IEH2"/>
<name>A0A5B7IEH2_PORTR</name>
<proteinExistence type="predicted"/>
<sequence length="53" mass="5967">MDHLNIGDGDYNVWFRNRTRKQGGGVMLLDKKDLLVDSALYGEGKAEVLKICL</sequence>
<dbReference type="Proteomes" id="UP000324222">
    <property type="component" value="Unassembled WGS sequence"/>
</dbReference>
<evidence type="ECO:0000313" key="1">
    <source>
        <dbReference type="EMBL" id="MPC80239.1"/>
    </source>
</evidence>
<evidence type="ECO:0000313" key="2">
    <source>
        <dbReference type="Proteomes" id="UP000324222"/>
    </source>
</evidence>